<evidence type="ECO:0000256" key="1">
    <source>
        <dbReference type="SAM" id="MobiDB-lite"/>
    </source>
</evidence>
<keyword evidence="3" id="KW-1185">Reference proteome</keyword>
<proteinExistence type="predicted"/>
<dbReference type="RefSeq" id="WP_169455673.1">
    <property type="nucleotide sequence ID" value="NZ_CP051774.1"/>
</dbReference>
<organism evidence="2 3">
    <name type="scientific">Luteolibacter luteus</name>
    <dbReference type="NCBI Taxonomy" id="2728835"/>
    <lineage>
        <taxon>Bacteria</taxon>
        <taxon>Pseudomonadati</taxon>
        <taxon>Verrucomicrobiota</taxon>
        <taxon>Verrucomicrobiia</taxon>
        <taxon>Verrucomicrobiales</taxon>
        <taxon>Verrucomicrobiaceae</taxon>
        <taxon>Luteolibacter</taxon>
    </lineage>
</organism>
<evidence type="ECO:0008006" key="4">
    <source>
        <dbReference type="Google" id="ProtNLM"/>
    </source>
</evidence>
<dbReference type="AlphaFoldDB" id="A0A858RMR4"/>
<dbReference type="Proteomes" id="UP000501812">
    <property type="component" value="Chromosome"/>
</dbReference>
<dbReference type="EMBL" id="CP051774">
    <property type="protein sequence ID" value="QJE97273.1"/>
    <property type="molecule type" value="Genomic_DNA"/>
</dbReference>
<accession>A0A858RMR4</accession>
<feature type="region of interest" description="Disordered" evidence="1">
    <location>
        <begin position="145"/>
        <end position="168"/>
    </location>
</feature>
<sequence length="168" mass="18433">MSNDDFIADPQLQQVAEQAAEGCVAFLKQKFEKSLDYSDKSVEDIEAVLTLLHASMATEKPSQDDIEEFAMIFGSYLGETYRRNHGGQWGLASGMPALAIGSGYTGYPWSRVFKRLTNGEEDEVCGWYDHMIQYGASGDTVPRVVPAPQAAAPPPPSKKKNPFDFFGG</sequence>
<gene>
    <name evidence="2" type="ORF">HHL09_16245</name>
</gene>
<evidence type="ECO:0000313" key="3">
    <source>
        <dbReference type="Proteomes" id="UP000501812"/>
    </source>
</evidence>
<dbReference type="KEGG" id="luo:HHL09_16245"/>
<name>A0A858RMR4_9BACT</name>
<protein>
    <recommendedName>
        <fullName evidence="4">DUF3806 domain-containing protein</fullName>
    </recommendedName>
</protein>
<reference evidence="2 3" key="1">
    <citation type="submission" date="2020-04" db="EMBL/GenBank/DDBJ databases">
        <title>Luteolibacter sp. G-1-1-1 isolated from soil.</title>
        <authorList>
            <person name="Dahal R.H."/>
        </authorList>
    </citation>
    <scope>NUCLEOTIDE SEQUENCE [LARGE SCALE GENOMIC DNA]</scope>
    <source>
        <strain evidence="2 3">G-1-1-1</strain>
    </source>
</reference>
<evidence type="ECO:0000313" key="2">
    <source>
        <dbReference type="EMBL" id="QJE97273.1"/>
    </source>
</evidence>